<keyword evidence="2" id="KW-1185">Reference proteome</keyword>
<dbReference type="AlphaFoldDB" id="A0A3A8QZ21"/>
<comment type="caution">
    <text evidence="1">The sequence shown here is derived from an EMBL/GenBank/DDBJ whole genome shotgun (WGS) entry which is preliminary data.</text>
</comment>
<name>A0A3A8QZ21_9BACT</name>
<proteinExistence type="predicted"/>
<reference evidence="2" key="1">
    <citation type="submission" date="2018-09" db="EMBL/GenBank/DDBJ databases">
        <authorList>
            <person name="Livingstone P.G."/>
            <person name="Whitworth D.E."/>
        </authorList>
    </citation>
    <scope>NUCLEOTIDE SEQUENCE [LARGE SCALE GENOMIC DNA]</scope>
    <source>
        <strain evidence="2">AB047A</strain>
    </source>
</reference>
<protein>
    <submittedName>
        <fullName evidence="1">Uncharacterized protein</fullName>
    </submittedName>
</protein>
<gene>
    <name evidence="1" type="ORF">D7X96_02985</name>
</gene>
<evidence type="ECO:0000313" key="1">
    <source>
        <dbReference type="EMBL" id="RKH73031.1"/>
    </source>
</evidence>
<organism evidence="1 2">
    <name type="scientific">Corallococcus interemptor</name>
    <dbReference type="NCBI Taxonomy" id="2316720"/>
    <lineage>
        <taxon>Bacteria</taxon>
        <taxon>Pseudomonadati</taxon>
        <taxon>Myxococcota</taxon>
        <taxon>Myxococcia</taxon>
        <taxon>Myxococcales</taxon>
        <taxon>Cystobacterineae</taxon>
        <taxon>Myxococcaceae</taxon>
        <taxon>Corallococcus</taxon>
    </lineage>
</organism>
<sequence>MQVRLRRGWLGYRETGKDEVLLDFTRRRRLTLDEGAKTYVDESMYADVCFRHFELSNREHLHAVITAGLGDASDFAPVIMEHQLSVLDKARGRTLAEAKATGPGAMLRSLFSGRGKPADILMKSEAGGTAFVTAEGRPLLAYSDDGVRVAPSLGGQFVQFLRHRFHGHPLILERLGSAHRVPRDIQYSAKAMRGSPGSTVTLRLQSDTVVPDSGLPIGGYRRVVRGGPGLPDDATLERVTLGAAPDGASVREQRKREAEASVAAGRMLESVLAFFELKLQTDELMPGLGEAVQAIPDADVRRFREALSRPPNDKATASAMAPGLVALRAAAGRHAHVLKSFEAGARRALGEAPAARQLLLEVIQANPFFTGAYKDLGDLCVADWDMGAAWVCWDAARNIAPRHSLLQDVSGMEAMLAAEHPEYF</sequence>
<dbReference type="Proteomes" id="UP000282656">
    <property type="component" value="Unassembled WGS sequence"/>
</dbReference>
<evidence type="ECO:0000313" key="2">
    <source>
        <dbReference type="Proteomes" id="UP000282656"/>
    </source>
</evidence>
<dbReference type="EMBL" id="RAWM01000005">
    <property type="protein sequence ID" value="RKH73031.1"/>
    <property type="molecule type" value="Genomic_DNA"/>
</dbReference>
<accession>A0A3A8QZ21</accession>